<sequence>MPCGKERFFTGESPYVFDPKPHIGGTGQESKGRFGAPTPAEVDRMLAEFIDAPSMDFRESVRHALEDFVTRRRDGLAGLLLALSVGTGATLPTAENGLQCAPTMLVYLYILPTDDALAMTPAAR</sequence>
<comment type="caution">
    <text evidence="2">The sequence shown here is derived from an EMBL/GenBank/DDBJ whole genome shotgun (WGS) entry which is preliminary data.</text>
</comment>
<dbReference type="Proteomes" id="UP000245137">
    <property type="component" value="Unassembled WGS sequence"/>
</dbReference>
<reference evidence="2 3" key="1">
    <citation type="journal article" date="2018" name="Appl. Microbiol. Biotechnol.">
        <title>Co-cultivation of the strictly anaerobic methanogen Methanosarcina barkeri with aerobic methanotrophs in an oxygen-limited membrane bioreactor.</title>
        <authorList>
            <person name="In 't Zandt M.H."/>
            <person name="van den Bosch T.J.M."/>
            <person name="Rijkers R."/>
            <person name="van Kessel M.A.H.J."/>
            <person name="Jetten M.S.M."/>
            <person name="Welte C.U."/>
        </authorList>
    </citation>
    <scope>NUCLEOTIDE SEQUENCE [LARGE SCALE GENOMIC DNA]</scope>
    <source>
        <strain evidence="2 3">DSM 17706</strain>
    </source>
</reference>
<evidence type="ECO:0000313" key="3">
    <source>
        <dbReference type="Proteomes" id="UP000245137"/>
    </source>
</evidence>
<proteinExistence type="predicted"/>
<name>A0A2U1SSN1_METSR</name>
<accession>A0A2U1SSN1</accession>
<evidence type="ECO:0000313" key="2">
    <source>
        <dbReference type="EMBL" id="PWB94624.1"/>
    </source>
</evidence>
<dbReference type="RefSeq" id="WP_108916377.1">
    <property type="nucleotide sequence ID" value="NZ_BGJY01000018.1"/>
</dbReference>
<dbReference type="EMBL" id="PUIV01000006">
    <property type="protein sequence ID" value="PWB94624.1"/>
    <property type="molecule type" value="Genomic_DNA"/>
</dbReference>
<feature type="region of interest" description="Disordered" evidence="1">
    <location>
        <begin position="17"/>
        <end position="37"/>
    </location>
</feature>
<keyword evidence="3" id="KW-1185">Reference proteome</keyword>
<evidence type="ECO:0000256" key="1">
    <source>
        <dbReference type="SAM" id="MobiDB-lite"/>
    </source>
</evidence>
<gene>
    <name evidence="2" type="ORF">C5689_06060</name>
</gene>
<organism evidence="2 3">
    <name type="scientific">Methylosinus sporium</name>
    <dbReference type="NCBI Taxonomy" id="428"/>
    <lineage>
        <taxon>Bacteria</taxon>
        <taxon>Pseudomonadati</taxon>
        <taxon>Pseudomonadota</taxon>
        <taxon>Alphaproteobacteria</taxon>
        <taxon>Hyphomicrobiales</taxon>
        <taxon>Methylocystaceae</taxon>
        <taxon>Methylosinus</taxon>
    </lineage>
</organism>
<protein>
    <submittedName>
        <fullName evidence="2">Uncharacterized protein</fullName>
    </submittedName>
</protein>
<dbReference type="AlphaFoldDB" id="A0A2U1SSN1"/>